<feature type="region of interest" description="Disordered" evidence="1">
    <location>
        <begin position="122"/>
        <end position="207"/>
    </location>
</feature>
<gene>
    <name evidence="2" type="ORF">O181_104981</name>
</gene>
<evidence type="ECO:0000256" key="1">
    <source>
        <dbReference type="SAM" id="MobiDB-lite"/>
    </source>
</evidence>
<reference evidence="2" key="1">
    <citation type="submission" date="2021-03" db="EMBL/GenBank/DDBJ databases">
        <title>Draft genome sequence of rust myrtle Austropuccinia psidii MF-1, a brazilian biotype.</title>
        <authorList>
            <person name="Quecine M.C."/>
            <person name="Pachon D.M.R."/>
            <person name="Bonatelli M.L."/>
            <person name="Correr F.H."/>
            <person name="Franceschini L.M."/>
            <person name="Leite T.F."/>
            <person name="Margarido G.R.A."/>
            <person name="Almeida C.A."/>
            <person name="Ferrarezi J.A."/>
            <person name="Labate C.A."/>
        </authorList>
    </citation>
    <scope>NUCLEOTIDE SEQUENCE</scope>
    <source>
        <strain evidence="2">MF-1</strain>
    </source>
</reference>
<proteinExistence type="predicted"/>
<dbReference type="AlphaFoldDB" id="A0A9Q3PLW0"/>
<sequence>MPAFPFSVAAFAATELQLCPPALKLRLLRVLQLLRSSQLHHGIKDHLHTTSSSLSFSPAPLCSSSPTVVLLVRIPLGLPAFPLFSFALHLTHSPSYCLIVFPADPFRPPLLSTLLFTLYTKREQNPPNPPKQDSPIPSLPRKQTPRQATPGPSCTRWSEELFLEPSQIKEPPIPGLSPSSQPPEDDMTSFPHPSFDHLQLVRPLPAP</sequence>
<feature type="compositionally biased region" description="Polar residues" evidence="1">
    <location>
        <begin position="145"/>
        <end position="156"/>
    </location>
</feature>
<name>A0A9Q3PLW0_9BASI</name>
<comment type="caution">
    <text evidence="2">The sequence shown here is derived from an EMBL/GenBank/DDBJ whole genome shotgun (WGS) entry which is preliminary data.</text>
</comment>
<keyword evidence="3" id="KW-1185">Reference proteome</keyword>
<evidence type="ECO:0000313" key="2">
    <source>
        <dbReference type="EMBL" id="MBW0565266.1"/>
    </source>
</evidence>
<accession>A0A9Q3PLW0</accession>
<organism evidence="2 3">
    <name type="scientific">Austropuccinia psidii MF-1</name>
    <dbReference type="NCBI Taxonomy" id="1389203"/>
    <lineage>
        <taxon>Eukaryota</taxon>
        <taxon>Fungi</taxon>
        <taxon>Dikarya</taxon>
        <taxon>Basidiomycota</taxon>
        <taxon>Pucciniomycotina</taxon>
        <taxon>Pucciniomycetes</taxon>
        <taxon>Pucciniales</taxon>
        <taxon>Sphaerophragmiaceae</taxon>
        <taxon>Austropuccinia</taxon>
    </lineage>
</organism>
<dbReference type="Proteomes" id="UP000765509">
    <property type="component" value="Unassembled WGS sequence"/>
</dbReference>
<dbReference type="EMBL" id="AVOT02077132">
    <property type="protein sequence ID" value="MBW0565266.1"/>
    <property type="molecule type" value="Genomic_DNA"/>
</dbReference>
<evidence type="ECO:0000313" key="3">
    <source>
        <dbReference type="Proteomes" id="UP000765509"/>
    </source>
</evidence>
<protein>
    <submittedName>
        <fullName evidence="2">Uncharacterized protein</fullName>
    </submittedName>
</protein>